<keyword evidence="2" id="KW-1003">Cell membrane</keyword>
<name>A3IWN3_9CHRO</name>
<protein>
    <submittedName>
        <fullName evidence="9">Uncharacterized protein</fullName>
    </submittedName>
</protein>
<evidence type="ECO:0000256" key="8">
    <source>
        <dbReference type="SAM" id="Phobius"/>
    </source>
</evidence>
<dbReference type="AlphaFoldDB" id="A3IWN3"/>
<feature type="transmembrane region" description="Helical" evidence="8">
    <location>
        <begin position="403"/>
        <end position="423"/>
    </location>
</feature>
<dbReference type="GO" id="GO:0016763">
    <property type="term" value="F:pentosyltransferase activity"/>
    <property type="evidence" value="ECO:0007669"/>
    <property type="project" value="TreeGrafter"/>
</dbReference>
<keyword evidence="6 8" id="KW-1133">Transmembrane helix</keyword>
<feature type="transmembrane region" description="Helical" evidence="8">
    <location>
        <begin position="171"/>
        <end position="192"/>
    </location>
</feature>
<feature type="transmembrane region" description="Helical" evidence="8">
    <location>
        <begin position="204"/>
        <end position="233"/>
    </location>
</feature>
<keyword evidence="5 8" id="KW-0812">Transmembrane</keyword>
<keyword evidence="3" id="KW-0328">Glycosyltransferase</keyword>
<gene>
    <name evidence="9" type="ORF">CY0110_12132</name>
</gene>
<reference evidence="9 10" key="1">
    <citation type="submission" date="2007-03" db="EMBL/GenBank/DDBJ databases">
        <authorList>
            <person name="Stal L."/>
            <person name="Ferriera S."/>
            <person name="Johnson J."/>
            <person name="Kravitz S."/>
            <person name="Beeson K."/>
            <person name="Sutton G."/>
            <person name="Rogers Y.-H."/>
            <person name="Friedman R."/>
            <person name="Frazier M."/>
            <person name="Venter J.C."/>
        </authorList>
    </citation>
    <scope>NUCLEOTIDE SEQUENCE [LARGE SCALE GENOMIC DNA]</scope>
    <source>
        <strain evidence="9 10">CCY0110</strain>
    </source>
</reference>
<evidence type="ECO:0000256" key="2">
    <source>
        <dbReference type="ARBA" id="ARBA00022475"/>
    </source>
</evidence>
<keyword evidence="4" id="KW-0808">Transferase</keyword>
<sequence>MPNYYLAKFSRYLYLIIFIFLILGILFRFINIEQKVYWHDEIFTSLHISGFLMSDWINNLFTGDILEPKQLQYYLQNHPHKMLGDTLKVLAIEDPHHPPLYYILVRVWRQLFGDSVTVIRSFSVWVSLFFFPAIYWLSWQLFKQPIVSAISVGLIAVSPFYILYAQEAREYALWTVLITLSSASLLKSIELINAQTINLSKSYLMWGIYVILTILSLYTSLFTLFVIIAQIAYTFFLNQFRLTKVSVSLSISLILSVILFTPWISVFIANYERYKLITSWTKEFHFSALYLLKYWGFNLSRIFIDFDLKFNNIFTNFVIIIYLILVLYSLYFLINNTPKKCWLFIIMMMGVQLSCLLIPDIVLGGVRSLSPRYLIPFYIITDVSIAYLLANQLISPQILNTKIWSIITLIVFSVSLLSCINNLQKNTSYTKIISYSLPKVAQIINESNSPLLIGNDTSYNSGNIMALSYLLDSHVKLQLFSHTDNYQLSKEFHTVFLLTVTNKGKETLEQSENIKITEVFRDEHLQLWKVKLLN</sequence>
<feature type="transmembrane region" description="Helical" evidence="8">
    <location>
        <begin position="118"/>
        <end position="139"/>
    </location>
</feature>
<dbReference type="InterPro" id="IPR050297">
    <property type="entry name" value="LipidA_mod_glycosyltrf_83"/>
</dbReference>
<dbReference type="Proteomes" id="UP000003781">
    <property type="component" value="Unassembled WGS sequence"/>
</dbReference>
<dbReference type="PANTHER" id="PTHR33908:SF11">
    <property type="entry name" value="MEMBRANE PROTEIN"/>
    <property type="match status" value="1"/>
</dbReference>
<feature type="transmembrane region" description="Helical" evidence="8">
    <location>
        <begin position="12"/>
        <end position="30"/>
    </location>
</feature>
<keyword evidence="7 8" id="KW-0472">Membrane</keyword>
<evidence type="ECO:0000313" key="9">
    <source>
        <dbReference type="EMBL" id="EAZ89144.1"/>
    </source>
</evidence>
<comment type="subcellular location">
    <subcellularLocation>
        <location evidence="1">Cell membrane</location>
        <topology evidence="1">Multi-pass membrane protein</topology>
    </subcellularLocation>
</comment>
<feature type="transmembrane region" description="Helical" evidence="8">
    <location>
        <begin position="245"/>
        <end position="271"/>
    </location>
</feature>
<evidence type="ECO:0000256" key="4">
    <source>
        <dbReference type="ARBA" id="ARBA00022679"/>
    </source>
</evidence>
<feature type="transmembrane region" description="Helical" evidence="8">
    <location>
        <begin position="373"/>
        <end position="391"/>
    </location>
</feature>
<comment type="caution">
    <text evidence="9">The sequence shown here is derived from an EMBL/GenBank/DDBJ whole genome shotgun (WGS) entry which is preliminary data.</text>
</comment>
<proteinExistence type="predicted"/>
<dbReference type="eggNOG" id="COG5305">
    <property type="taxonomic scope" value="Bacteria"/>
</dbReference>
<feature type="transmembrane region" description="Helical" evidence="8">
    <location>
        <begin position="341"/>
        <end position="361"/>
    </location>
</feature>
<organism evidence="9 10">
    <name type="scientific">Crocosphaera chwakensis CCY0110</name>
    <dbReference type="NCBI Taxonomy" id="391612"/>
    <lineage>
        <taxon>Bacteria</taxon>
        <taxon>Bacillati</taxon>
        <taxon>Cyanobacteriota</taxon>
        <taxon>Cyanophyceae</taxon>
        <taxon>Oscillatoriophycideae</taxon>
        <taxon>Chroococcales</taxon>
        <taxon>Aphanothecaceae</taxon>
        <taxon>Crocosphaera</taxon>
        <taxon>Crocosphaera chwakensis</taxon>
    </lineage>
</organism>
<evidence type="ECO:0000256" key="1">
    <source>
        <dbReference type="ARBA" id="ARBA00004651"/>
    </source>
</evidence>
<feature type="transmembrane region" description="Helical" evidence="8">
    <location>
        <begin position="310"/>
        <end position="334"/>
    </location>
</feature>
<dbReference type="EMBL" id="AAXW01000053">
    <property type="protein sequence ID" value="EAZ89144.1"/>
    <property type="molecule type" value="Genomic_DNA"/>
</dbReference>
<evidence type="ECO:0000256" key="3">
    <source>
        <dbReference type="ARBA" id="ARBA00022676"/>
    </source>
</evidence>
<feature type="transmembrane region" description="Helical" evidence="8">
    <location>
        <begin position="146"/>
        <end position="165"/>
    </location>
</feature>
<evidence type="ECO:0000256" key="5">
    <source>
        <dbReference type="ARBA" id="ARBA00022692"/>
    </source>
</evidence>
<keyword evidence="10" id="KW-1185">Reference proteome</keyword>
<evidence type="ECO:0000256" key="6">
    <source>
        <dbReference type="ARBA" id="ARBA00022989"/>
    </source>
</evidence>
<dbReference type="PANTHER" id="PTHR33908">
    <property type="entry name" value="MANNOSYLTRANSFERASE YKCB-RELATED"/>
    <property type="match status" value="1"/>
</dbReference>
<dbReference type="GO" id="GO:0005886">
    <property type="term" value="C:plasma membrane"/>
    <property type="evidence" value="ECO:0007669"/>
    <property type="project" value="UniProtKB-SubCell"/>
</dbReference>
<accession>A3IWN3</accession>
<evidence type="ECO:0000313" key="10">
    <source>
        <dbReference type="Proteomes" id="UP000003781"/>
    </source>
</evidence>
<dbReference type="GO" id="GO:0009103">
    <property type="term" value="P:lipopolysaccharide biosynthetic process"/>
    <property type="evidence" value="ECO:0007669"/>
    <property type="project" value="UniProtKB-ARBA"/>
</dbReference>
<evidence type="ECO:0000256" key="7">
    <source>
        <dbReference type="ARBA" id="ARBA00023136"/>
    </source>
</evidence>